<feature type="compositionally biased region" description="Gly residues" evidence="1">
    <location>
        <begin position="392"/>
        <end position="404"/>
    </location>
</feature>
<dbReference type="EMBL" id="BTRK01000006">
    <property type="protein sequence ID" value="GMR61007.1"/>
    <property type="molecule type" value="Genomic_DNA"/>
</dbReference>
<feature type="region of interest" description="Disordered" evidence="1">
    <location>
        <begin position="249"/>
        <end position="273"/>
    </location>
</feature>
<reference evidence="3" key="1">
    <citation type="submission" date="2022-10" db="EMBL/GenBank/DDBJ databases">
        <title>Genome assembly of Pristionchus species.</title>
        <authorList>
            <person name="Yoshida K."/>
            <person name="Sommer R.J."/>
        </authorList>
    </citation>
    <scope>NUCLEOTIDE SEQUENCE [LARGE SCALE GENOMIC DNA]</scope>
    <source>
        <strain evidence="3">RS5460</strain>
    </source>
</reference>
<proteinExistence type="predicted"/>
<evidence type="ECO:0000256" key="1">
    <source>
        <dbReference type="SAM" id="MobiDB-lite"/>
    </source>
</evidence>
<feature type="compositionally biased region" description="Polar residues" evidence="1">
    <location>
        <begin position="207"/>
        <end position="217"/>
    </location>
</feature>
<feature type="compositionally biased region" description="Basic and acidic residues" evidence="1">
    <location>
        <begin position="249"/>
        <end position="259"/>
    </location>
</feature>
<feature type="non-terminal residue" evidence="2">
    <location>
        <position position="1"/>
    </location>
</feature>
<evidence type="ECO:0000313" key="3">
    <source>
        <dbReference type="Proteomes" id="UP001328107"/>
    </source>
</evidence>
<organism evidence="2 3">
    <name type="scientific">Pristionchus mayeri</name>
    <dbReference type="NCBI Taxonomy" id="1317129"/>
    <lineage>
        <taxon>Eukaryota</taxon>
        <taxon>Metazoa</taxon>
        <taxon>Ecdysozoa</taxon>
        <taxon>Nematoda</taxon>
        <taxon>Chromadorea</taxon>
        <taxon>Rhabditida</taxon>
        <taxon>Rhabditina</taxon>
        <taxon>Diplogasteromorpha</taxon>
        <taxon>Diplogasteroidea</taxon>
        <taxon>Neodiplogasteridae</taxon>
        <taxon>Pristionchus</taxon>
    </lineage>
</organism>
<feature type="region of interest" description="Disordered" evidence="1">
    <location>
        <begin position="372"/>
        <end position="457"/>
    </location>
</feature>
<feature type="compositionally biased region" description="Basic and acidic residues" evidence="1">
    <location>
        <begin position="437"/>
        <end position="448"/>
    </location>
</feature>
<keyword evidence="3" id="KW-1185">Reference proteome</keyword>
<sequence length="628" mass="68505">TIQTLAMSLGDELNIDTTNKLHNGVDLLNRAELSPSQNRELQRYIDANKHLLEYRDRELPPEPPTRLASNSDYTALSKKIGNGKSNGSYGKQNQFLDDGARDRMTNRHNSRSVSPDQRHIEAAPGGGEWMSHTFPRSVDDNYAHYGSMGGRNQLSSPNADTLKRKGVSWSDLVGGGGLENSDNQRGAEASRRSHSPEQGYRRHRDANMSQYGSMGSVSREYNMSPAYSTLGKQRDNYNRFETEAHNKAMQRAREDDVRAGSKFSGFGDRPGSGVELTKHTWQGGEIITDPSRLPSTGIKPRRMFYSPIGDGTVAADGIELKRKPVDLSPKVTVTQLTHVERGKPGHAGYNEYVKEWNTAGAAPASEYGAGLGNLGGGPGSDRGLGAMSPSSGRGGPDAGAGNNLGNGAPNTGTKDPYGTLSSRGSAPDNGLGNRGSPFDRGDHGHPDGRMSNASTMFSDPGYRYTDIQHGYAITNPRELIHQYATTTPIAVMEASDNTPGSMTTATYKKKVTDDLYRVESVQTDRRDGRSSLTPLFSDLVWGILSRQLGQPGEYRLLGTLQEEEHGRIPIVSSDLPSRKPRSSLRCEFLTGASQVFGGRMIYFDAQRRSVTIVPTVDQRSQRRSHPLT</sequence>
<comment type="caution">
    <text evidence="2">The sequence shown here is derived from an EMBL/GenBank/DDBJ whole genome shotgun (WGS) entry which is preliminary data.</text>
</comment>
<dbReference type="Proteomes" id="UP001328107">
    <property type="component" value="Unassembled WGS sequence"/>
</dbReference>
<feature type="region of interest" description="Disordered" evidence="1">
    <location>
        <begin position="77"/>
        <end position="96"/>
    </location>
</feature>
<feature type="region of interest" description="Disordered" evidence="1">
    <location>
        <begin position="102"/>
        <end position="132"/>
    </location>
</feature>
<accession>A0AAN5DEF6</accession>
<gene>
    <name evidence="2" type="ORF">PMAYCL1PPCAC_31202</name>
</gene>
<feature type="region of interest" description="Disordered" evidence="1">
    <location>
        <begin position="168"/>
        <end position="217"/>
    </location>
</feature>
<feature type="compositionally biased region" description="Gly residues" evidence="1">
    <location>
        <begin position="372"/>
        <end position="382"/>
    </location>
</feature>
<dbReference type="AlphaFoldDB" id="A0AAN5DEF6"/>
<name>A0AAN5DEF6_9BILA</name>
<evidence type="ECO:0000313" key="2">
    <source>
        <dbReference type="EMBL" id="GMR61007.1"/>
    </source>
</evidence>
<feature type="compositionally biased region" description="Polar residues" evidence="1">
    <location>
        <begin position="83"/>
        <end position="95"/>
    </location>
</feature>
<protein>
    <submittedName>
        <fullName evidence="2">Uncharacterized protein</fullName>
    </submittedName>
</protein>